<dbReference type="PANTHER" id="PTHR38445:SF9">
    <property type="entry name" value="HTH-TYPE TRANSCRIPTIONAL REPRESSOR YTRA"/>
    <property type="match status" value="1"/>
</dbReference>
<dbReference type="PANTHER" id="PTHR38445">
    <property type="entry name" value="HTH-TYPE TRANSCRIPTIONAL REPRESSOR YTRA"/>
    <property type="match status" value="1"/>
</dbReference>
<keyword evidence="2" id="KW-0238">DNA-binding</keyword>
<proteinExistence type="predicted"/>
<feature type="domain" description="HTH gntR-type" evidence="4">
    <location>
        <begin position="14"/>
        <end position="82"/>
    </location>
</feature>
<keyword evidence="3" id="KW-0804">Transcription</keyword>
<dbReference type="Pfam" id="PF00392">
    <property type="entry name" value="GntR"/>
    <property type="match status" value="1"/>
</dbReference>
<evidence type="ECO:0000256" key="3">
    <source>
        <dbReference type="ARBA" id="ARBA00023163"/>
    </source>
</evidence>
<reference evidence="5" key="1">
    <citation type="submission" date="2023-06" db="EMBL/GenBank/DDBJ databases">
        <title>lsaBGC provides a comprehensive framework for evolutionary analysis of biosynthetic gene clusters within focal taxa.</title>
        <authorList>
            <person name="Salamzade R."/>
            <person name="Sandstrom S."/>
            <person name="Kalan L.R."/>
        </authorList>
    </citation>
    <scope>NUCLEOTIDE SEQUENCE</scope>
    <source>
        <strain evidence="5">P3-SID899</strain>
    </source>
</reference>
<protein>
    <submittedName>
        <fullName evidence="5">GntR family transcriptional regulator</fullName>
    </submittedName>
</protein>
<evidence type="ECO:0000259" key="4">
    <source>
        <dbReference type="PROSITE" id="PS50949"/>
    </source>
</evidence>
<gene>
    <name evidence="5" type="ORF">M3A82_006050</name>
</gene>
<dbReference type="InterPro" id="IPR000524">
    <property type="entry name" value="Tscrpt_reg_HTH_GntR"/>
</dbReference>
<evidence type="ECO:0000256" key="1">
    <source>
        <dbReference type="ARBA" id="ARBA00023015"/>
    </source>
</evidence>
<comment type="caution">
    <text evidence="5">The sequence shown here is derived from an EMBL/GenBank/DDBJ whole genome shotgun (WGS) entry which is preliminary data.</text>
</comment>
<evidence type="ECO:0000256" key="2">
    <source>
        <dbReference type="ARBA" id="ARBA00023125"/>
    </source>
</evidence>
<dbReference type="CDD" id="cd07377">
    <property type="entry name" value="WHTH_GntR"/>
    <property type="match status" value="1"/>
</dbReference>
<accession>A0AAP3AGS3</accession>
<dbReference type="PROSITE" id="PS50949">
    <property type="entry name" value="HTH_GNTR"/>
    <property type="match status" value="1"/>
</dbReference>
<dbReference type="GO" id="GO:0003700">
    <property type="term" value="F:DNA-binding transcription factor activity"/>
    <property type="evidence" value="ECO:0007669"/>
    <property type="project" value="InterPro"/>
</dbReference>
<sequence>MAEPAVEIDLRSPVPPFEQIRARIADLVAAGELPAGTRLPSVRALAGDLGIAPNTVVRAYRELEAAGVVRTARGKGTVVADAPPAPDDAAVGAAVERAVALARAAGWDAARLRRAVDDAQRVRSDR</sequence>
<dbReference type="AlphaFoldDB" id="A0AAP3AGS3"/>
<organism evidence="5 6">
    <name type="scientific">Micrococcus luteus</name>
    <name type="common">Micrococcus lysodeikticus</name>
    <dbReference type="NCBI Taxonomy" id="1270"/>
    <lineage>
        <taxon>Bacteria</taxon>
        <taxon>Bacillati</taxon>
        <taxon>Actinomycetota</taxon>
        <taxon>Actinomycetes</taxon>
        <taxon>Micrococcales</taxon>
        <taxon>Micrococcaceae</taxon>
        <taxon>Micrococcus</taxon>
    </lineage>
</organism>
<dbReference type="SMART" id="SM00345">
    <property type="entry name" value="HTH_GNTR"/>
    <property type="match status" value="1"/>
</dbReference>
<dbReference type="Proteomes" id="UP001205867">
    <property type="component" value="Unassembled WGS sequence"/>
</dbReference>
<keyword evidence="1" id="KW-0805">Transcription regulation</keyword>
<evidence type="ECO:0000313" key="6">
    <source>
        <dbReference type="Proteomes" id="UP001205867"/>
    </source>
</evidence>
<dbReference type="EMBL" id="JALXKZ020000010">
    <property type="protein sequence ID" value="MCV7628904.1"/>
    <property type="molecule type" value="Genomic_DNA"/>
</dbReference>
<name>A0AAP3AGS3_MICLU</name>
<dbReference type="RefSeq" id="WP_216879512.1">
    <property type="nucleotide sequence ID" value="NZ_CBDRLD010000008.1"/>
</dbReference>
<evidence type="ECO:0000313" key="5">
    <source>
        <dbReference type="EMBL" id="MCV7628904.1"/>
    </source>
</evidence>
<dbReference type="GO" id="GO:0003677">
    <property type="term" value="F:DNA binding"/>
    <property type="evidence" value="ECO:0007669"/>
    <property type="project" value="UniProtKB-KW"/>
</dbReference>